<feature type="region of interest" description="Disordered" evidence="10">
    <location>
        <begin position="430"/>
        <end position="482"/>
    </location>
</feature>
<dbReference type="PROSITE" id="PS00109">
    <property type="entry name" value="PROTEIN_KINASE_TYR"/>
    <property type="match status" value="1"/>
</dbReference>
<comment type="similarity">
    <text evidence="9">Belongs to the protein kinase superfamily. Tyr protein kinase family.</text>
</comment>
<gene>
    <name evidence="13" type="ORF">BOKJ2_LOCUS13180</name>
</gene>
<evidence type="ECO:0000256" key="6">
    <source>
        <dbReference type="ARBA" id="ARBA00051245"/>
    </source>
</evidence>
<evidence type="ECO:0000256" key="10">
    <source>
        <dbReference type="SAM" id="MobiDB-lite"/>
    </source>
</evidence>
<evidence type="ECO:0000259" key="12">
    <source>
        <dbReference type="PROSITE" id="PS50011"/>
    </source>
</evidence>
<name>A0A811LKV5_9BILA</name>
<dbReference type="InterPro" id="IPR017441">
    <property type="entry name" value="Protein_kinase_ATP_BS"/>
</dbReference>
<protein>
    <recommendedName>
        <fullName evidence="9">Tyrosine-protein kinase</fullName>
        <ecNumber evidence="9">2.7.10.2</ecNumber>
    </recommendedName>
</protein>
<keyword evidence="3 9" id="KW-0418">Kinase</keyword>
<organism evidence="13 14">
    <name type="scientific">Bursaphelenchus okinawaensis</name>
    <dbReference type="NCBI Taxonomy" id="465554"/>
    <lineage>
        <taxon>Eukaryota</taxon>
        <taxon>Metazoa</taxon>
        <taxon>Ecdysozoa</taxon>
        <taxon>Nematoda</taxon>
        <taxon>Chromadorea</taxon>
        <taxon>Rhabditida</taxon>
        <taxon>Tylenchina</taxon>
        <taxon>Tylenchomorpha</taxon>
        <taxon>Aphelenchoidea</taxon>
        <taxon>Aphelenchoididae</taxon>
        <taxon>Bursaphelenchus</taxon>
    </lineage>
</organism>
<feature type="binding site" evidence="8">
    <location>
        <position position="188"/>
    </location>
    <ligand>
        <name>ATP</name>
        <dbReference type="ChEBI" id="CHEBI:30616"/>
    </ligand>
</feature>
<dbReference type="InterPro" id="IPR008266">
    <property type="entry name" value="Tyr_kinase_AS"/>
</dbReference>
<dbReference type="SMART" id="SM00219">
    <property type="entry name" value="TyrKc"/>
    <property type="match status" value="1"/>
</dbReference>
<evidence type="ECO:0000313" key="13">
    <source>
        <dbReference type="EMBL" id="CAD5229121.1"/>
    </source>
</evidence>
<dbReference type="PROSITE" id="PS50001">
    <property type="entry name" value="SH2"/>
    <property type="match status" value="1"/>
</dbReference>
<reference evidence="13" key="1">
    <citation type="submission" date="2020-09" db="EMBL/GenBank/DDBJ databases">
        <authorList>
            <person name="Kikuchi T."/>
        </authorList>
    </citation>
    <scope>NUCLEOTIDE SEQUENCE</scope>
    <source>
        <strain evidence="13">SH1</strain>
    </source>
</reference>
<accession>A0A811LKV5</accession>
<dbReference type="InterPro" id="IPR050198">
    <property type="entry name" value="Non-receptor_tyrosine_kinases"/>
</dbReference>
<dbReference type="SUPFAM" id="SSF55550">
    <property type="entry name" value="SH2 domain"/>
    <property type="match status" value="1"/>
</dbReference>
<dbReference type="PROSITE" id="PS50011">
    <property type="entry name" value="PROTEIN_KINASE_DOM"/>
    <property type="match status" value="1"/>
</dbReference>
<feature type="domain" description="Protein kinase" evidence="12">
    <location>
        <begin position="157"/>
        <end position="420"/>
    </location>
</feature>
<feature type="domain" description="SH2" evidence="11">
    <location>
        <begin position="54"/>
        <end position="145"/>
    </location>
</feature>
<dbReference type="Pfam" id="PF07714">
    <property type="entry name" value="PK_Tyr_Ser-Thr"/>
    <property type="match status" value="1"/>
</dbReference>
<feature type="compositionally biased region" description="Basic and acidic residues" evidence="10">
    <location>
        <begin position="17"/>
        <end position="29"/>
    </location>
</feature>
<evidence type="ECO:0000256" key="7">
    <source>
        <dbReference type="PROSITE-ProRule" id="PRU00191"/>
    </source>
</evidence>
<dbReference type="EC" id="2.7.10.2" evidence="9"/>
<dbReference type="InterPro" id="IPR000980">
    <property type="entry name" value="SH2"/>
</dbReference>
<dbReference type="OrthoDB" id="1924287at2759"/>
<dbReference type="PANTHER" id="PTHR24418">
    <property type="entry name" value="TYROSINE-PROTEIN KINASE"/>
    <property type="match status" value="1"/>
</dbReference>
<evidence type="ECO:0000256" key="2">
    <source>
        <dbReference type="ARBA" id="ARBA00022741"/>
    </source>
</evidence>
<dbReference type="InterPro" id="IPR035849">
    <property type="entry name" value="Fes/Fps/Fer_SH2"/>
</dbReference>
<dbReference type="InterPro" id="IPR011009">
    <property type="entry name" value="Kinase-like_dom_sf"/>
</dbReference>
<dbReference type="InterPro" id="IPR001245">
    <property type="entry name" value="Ser-Thr/Tyr_kinase_cat_dom"/>
</dbReference>
<dbReference type="InterPro" id="IPR020635">
    <property type="entry name" value="Tyr_kinase_cat_dom"/>
</dbReference>
<evidence type="ECO:0000256" key="4">
    <source>
        <dbReference type="ARBA" id="ARBA00022840"/>
    </source>
</evidence>
<dbReference type="Gene3D" id="1.10.510.10">
    <property type="entry name" value="Transferase(Phosphotransferase) domain 1"/>
    <property type="match status" value="1"/>
</dbReference>
<evidence type="ECO:0000256" key="8">
    <source>
        <dbReference type="PROSITE-ProRule" id="PRU10141"/>
    </source>
</evidence>
<dbReference type="InterPro" id="IPR000719">
    <property type="entry name" value="Prot_kinase_dom"/>
</dbReference>
<sequence length="482" mass="54216">MSKKDCTLTTNTTSGEDESKHRDLSTEKTTYEDEKLPDIHFGDPLTKDFLKLGYYHGLLPRDDVNSLLTSSGSYLVRLSPEDDAGKPQIVLSVNTEGQTAHFVVQRSGLSYFLEPNKMFGIFEQLILHYESHKTEFLGTKLTVAVGRQKWQTHHKDIILERKVGSGNFGLVFYAKLKTKKEESKVAVKICKDQLTKVLIKEMMDEARIMRSLDHVNVVKFLGVAVDHAPVMIIMKYVEGGSLQDYLRKNSDQIGPNEKLDIMALGAARGLAYVHSQNIIHRDIAARNLLISIDKNKVLLTDFGLSREGAEYKISENTKIPFRHLSPETLSTYRYTTKTDVYSFGVLVWEIFTDGMEPYPEKKMAEVRFMVAEKGHRLEFPPTTPKRITATVKSHCWDVDPAKRKTMDQIISRLERVSRYLRKLEQSQGTIEAAGSDGEALSAHPGSLPSPKPRKKGSSSAKKKSSKNLSSSSNSKSGSNKKK</sequence>
<comment type="catalytic activity">
    <reaction evidence="6 9">
        <text>L-tyrosyl-[protein] + ATP = O-phospho-L-tyrosyl-[protein] + ADP + H(+)</text>
        <dbReference type="Rhea" id="RHEA:10596"/>
        <dbReference type="Rhea" id="RHEA-COMP:10136"/>
        <dbReference type="Rhea" id="RHEA-COMP:20101"/>
        <dbReference type="ChEBI" id="CHEBI:15378"/>
        <dbReference type="ChEBI" id="CHEBI:30616"/>
        <dbReference type="ChEBI" id="CHEBI:46858"/>
        <dbReference type="ChEBI" id="CHEBI:61978"/>
        <dbReference type="ChEBI" id="CHEBI:456216"/>
        <dbReference type="EC" id="2.7.10.2"/>
    </reaction>
</comment>
<evidence type="ECO:0000259" key="11">
    <source>
        <dbReference type="PROSITE" id="PS50001"/>
    </source>
</evidence>
<evidence type="ECO:0000256" key="1">
    <source>
        <dbReference type="ARBA" id="ARBA00022679"/>
    </source>
</evidence>
<dbReference type="PRINTS" id="PR00109">
    <property type="entry name" value="TYRKINASE"/>
</dbReference>
<dbReference type="EMBL" id="CAJFCW020000006">
    <property type="protein sequence ID" value="CAG9125835.1"/>
    <property type="molecule type" value="Genomic_DNA"/>
</dbReference>
<keyword evidence="2 8" id="KW-0547">Nucleotide-binding</keyword>
<keyword evidence="1 9" id="KW-0808">Transferase</keyword>
<keyword evidence="4 8" id="KW-0067">ATP-binding</keyword>
<keyword evidence="14" id="KW-1185">Reference proteome</keyword>
<dbReference type="CDD" id="cd10361">
    <property type="entry name" value="SH2_Fps_family"/>
    <property type="match status" value="1"/>
</dbReference>
<dbReference type="AlphaFoldDB" id="A0A811LKV5"/>
<evidence type="ECO:0000256" key="3">
    <source>
        <dbReference type="ARBA" id="ARBA00022777"/>
    </source>
</evidence>
<keyword evidence="7" id="KW-0727">SH2 domain</keyword>
<proteinExistence type="inferred from homology"/>
<feature type="compositionally biased region" description="Low complexity" evidence="10">
    <location>
        <begin position="466"/>
        <end position="482"/>
    </location>
</feature>
<feature type="region of interest" description="Disordered" evidence="10">
    <location>
        <begin position="1"/>
        <end position="29"/>
    </location>
</feature>
<dbReference type="GO" id="GO:0005524">
    <property type="term" value="F:ATP binding"/>
    <property type="evidence" value="ECO:0007669"/>
    <property type="project" value="UniProtKB-UniRule"/>
</dbReference>
<dbReference type="SMART" id="SM00252">
    <property type="entry name" value="SH2"/>
    <property type="match status" value="1"/>
</dbReference>
<dbReference type="CDD" id="cd00192">
    <property type="entry name" value="PTKc"/>
    <property type="match status" value="1"/>
</dbReference>
<feature type="compositionally biased region" description="Basic residues" evidence="10">
    <location>
        <begin position="451"/>
        <end position="465"/>
    </location>
</feature>
<dbReference type="Gene3D" id="3.30.200.20">
    <property type="entry name" value="Phosphorylase Kinase, domain 1"/>
    <property type="match status" value="1"/>
</dbReference>
<dbReference type="Gene3D" id="3.30.505.10">
    <property type="entry name" value="SH2 domain"/>
    <property type="match status" value="1"/>
</dbReference>
<dbReference type="Proteomes" id="UP000614601">
    <property type="component" value="Unassembled WGS sequence"/>
</dbReference>
<dbReference type="EMBL" id="CAJFDH010000006">
    <property type="protein sequence ID" value="CAD5229121.1"/>
    <property type="molecule type" value="Genomic_DNA"/>
</dbReference>
<dbReference type="PROSITE" id="PS00107">
    <property type="entry name" value="PROTEIN_KINASE_ATP"/>
    <property type="match status" value="1"/>
</dbReference>
<comment type="caution">
    <text evidence="13">The sequence shown here is derived from an EMBL/GenBank/DDBJ whole genome shotgun (WGS) entry which is preliminary data.</text>
</comment>
<evidence type="ECO:0000256" key="9">
    <source>
        <dbReference type="RuleBase" id="RU362096"/>
    </source>
</evidence>
<keyword evidence="5 9" id="KW-0829">Tyrosine-protein kinase</keyword>
<dbReference type="GO" id="GO:0004715">
    <property type="term" value="F:non-membrane spanning protein tyrosine kinase activity"/>
    <property type="evidence" value="ECO:0007669"/>
    <property type="project" value="UniProtKB-EC"/>
</dbReference>
<evidence type="ECO:0000313" key="14">
    <source>
        <dbReference type="Proteomes" id="UP000614601"/>
    </source>
</evidence>
<dbReference type="InterPro" id="IPR036860">
    <property type="entry name" value="SH2_dom_sf"/>
</dbReference>
<dbReference type="SUPFAM" id="SSF56112">
    <property type="entry name" value="Protein kinase-like (PK-like)"/>
    <property type="match status" value="1"/>
</dbReference>
<dbReference type="Proteomes" id="UP000783686">
    <property type="component" value="Unassembled WGS sequence"/>
</dbReference>
<evidence type="ECO:0000256" key="5">
    <source>
        <dbReference type="ARBA" id="ARBA00023137"/>
    </source>
</evidence>
<dbReference type="Pfam" id="PF00017">
    <property type="entry name" value="SH2"/>
    <property type="match status" value="1"/>
</dbReference>